<dbReference type="SUPFAM" id="SSF103473">
    <property type="entry name" value="MFS general substrate transporter"/>
    <property type="match status" value="1"/>
</dbReference>
<dbReference type="InterPro" id="IPR010291">
    <property type="entry name" value="Ion_channel_UNC-93"/>
</dbReference>
<accession>A0A8S3RC02</accession>
<dbReference type="AlphaFoldDB" id="A0A8S3RC02"/>
<evidence type="ECO:0000256" key="4">
    <source>
        <dbReference type="ARBA" id="ARBA00022989"/>
    </source>
</evidence>
<evidence type="ECO:0000256" key="3">
    <source>
        <dbReference type="ARBA" id="ARBA00022692"/>
    </source>
</evidence>
<feature type="transmembrane region" description="Helical" evidence="6">
    <location>
        <begin position="200"/>
        <end position="217"/>
    </location>
</feature>
<feature type="transmembrane region" description="Helical" evidence="6">
    <location>
        <begin position="328"/>
        <end position="354"/>
    </location>
</feature>
<dbReference type="Proteomes" id="UP000683360">
    <property type="component" value="Unassembled WGS sequence"/>
</dbReference>
<dbReference type="InterPro" id="IPR036259">
    <property type="entry name" value="MFS_trans_sf"/>
</dbReference>
<dbReference type="GO" id="GO:0055120">
    <property type="term" value="C:striated muscle dense body"/>
    <property type="evidence" value="ECO:0007669"/>
    <property type="project" value="TreeGrafter"/>
</dbReference>
<feature type="transmembrane region" description="Helical" evidence="6">
    <location>
        <begin position="229"/>
        <end position="248"/>
    </location>
</feature>
<dbReference type="GO" id="GO:0005886">
    <property type="term" value="C:plasma membrane"/>
    <property type="evidence" value="ECO:0007669"/>
    <property type="project" value="TreeGrafter"/>
</dbReference>
<evidence type="ECO:0000256" key="2">
    <source>
        <dbReference type="ARBA" id="ARBA00009172"/>
    </source>
</evidence>
<dbReference type="GO" id="GO:0043266">
    <property type="term" value="P:regulation of potassium ion transport"/>
    <property type="evidence" value="ECO:0007669"/>
    <property type="project" value="TreeGrafter"/>
</dbReference>
<dbReference type="PANTHER" id="PTHR19444:SF11">
    <property type="entry name" value="UNC93-LIKE PROTEIN"/>
    <property type="match status" value="1"/>
</dbReference>
<feature type="transmembrane region" description="Helical" evidence="6">
    <location>
        <begin position="458"/>
        <end position="478"/>
    </location>
</feature>
<feature type="transmembrane region" description="Helical" evidence="6">
    <location>
        <begin position="490"/>
        <end position="513"/>
    </location>
</feature>
<keyword evidence="3 6" id="KW-0812">Transmembrane</keyword>
<comment type="caution">
    <text evidence="7">The sequence shown here is derived from an EMBL/GenBank/DDBJ whole genome shotgun (WGS) entry which is preliminary data.</text>
</comment>
<keyword evidence="5 6" id="KW-0472">Membrane</keyword>
<dbReference type="Gene3D" id="1.20.1250.20">
    <property type="entry name" value="MFS general substrate transporter like domains"/>
    <property type="match status" value="1"/>
</dbReference>
<feature type="transmembrane region" description="Helical" evidence="6">
    <location>
        <begin position="260"/>
        <end position="278"/>
    </location>
</feature>
<proteinExistence type="inferred from homology"/>
<evidence type="ECO:0000313" key="8">
    <source>
        <dbReference type="Proteomes" id="UP000683360"/>
    </source>
</evidence>
<comment type="similarity">
    <text evidence="2">Belongs to the unc-93 family.</text>
</comment>
<evidence type="ECO:0000256" key="5">
    <source>
        <dbReference type="ARBA" id="ARBA00023136"/>
    </source>
</evidence>
<gene>
    <name evidence="7" type="ORF">MEDL_20440</name>
</gene>
<feature type="transmembrane region" description="Helical" evidence="6">
    <location>
        <begin position="284"/>
        <end position="307"/>
    </location>
</feature>
<sequence length="644" mass="72430">MSTLSPFDISGLGKGFGLFRPRRPSYTYATQTTELAYLGQYGRQRTESYRYAVRKSTSDPEEQTDFIEGLVTNRRNRKESYLNALKTDENSLTLQQDKEPIIGNHIPKVNIDVAPRHSKEHISELKTVIAKRTSICEPLSVCVSDEAKHDEKANEILTSGTPMNMHGNNVNELQRETETPVSELSSNVPSVVVFTFRKNLVFLCISFIMLFSAFRAIQNLQSSINTKDHLGIISMACLHGTMFLTCLWAPSMINKVSAKWAIVCGMCSFLIWTGANIYPKFYTLIPSAVFCGCGQGILWTAEVSYVLKLAFDSSKITRNGLDKQVFRFHGIFLACFQTTHIWGNLLSSLIFQYFEVPATIDLDYGQMADSNYSDVTKPCGVLYPCIISEYDQQTGLDRGLFPVIWKLMCAYLVIAFMGFCLIFFCLDRIGARIDPEKTGRQIFIQHVTLLTTHKTFRLLIPLLIFSGLQQGFVFADFNQAYVTCALGEKYVGYSMIVMGAANVLGAIVVAICAKHIPREVVFAIGGIIHMGIMIGFLIWIPDQSKHIHFLLAASWGVCDAVWQTQCNTLICITCVEEADIAFANYRMLQAFGLMFAFMSGTFMCVEGKLYMLMIVLVIAIMFYVLAEYKVRQVENDVFDEPSNE</sequence>
<feature type="transmembrane region" description="Helical" evidence="6">
    <location>
        <begin position="520"/>
        <end position="540"/>
    </location>
</feature>
<organism evidence="7 8">
    <name type="scientific">Mytilus edulis</name>
    <name type="common">Blue mussel</name>
    <dbReference type="NCBI Taxonomy" id="6550"/>
    <lineage>
        <taxon>Eukaryota</taxon>
        <taxon>Metazoa</taxon>
        <taxon>Spiralia</taxon>
        <taxon>Lophotrochozoa</taxon>
        <taxon>Mollusca</taxon>
        <taxon>Bivalvia</taxon>
        <taxon>Autobranchia</taxon>
        <taxon>Pteriomorphia</taxon>
        <taxon>Mytilida</taxon>
        <taxon>Mytiloidea</taxon>
        <taxon>Mytilidae</taxon>
        <taxon>Mytilinae</taxon>
        <taxon>Mytilus</taxon>
    </lineage>
</organism>
<dbReference type="OrthoDB" id="78663at2759"/>
<feature type="transmembrane region" description="Helical" evidence="6">
    <location>
        <begin position="403"/>
        <end position="426"/>
    </location>
</feature>
<dbReference type="Pfam" id="PF05978">
    <property type="entry name" value="UNC-93"/>
    <property type="match status" value="1"/>
</dbReference>
<dbReference type="GO" id="GO:0006937">
    <property type="term" value="P:regulation of muscle contraction"/>
    <property type="evidence" value="ECO:0007669"/>
    <property type="project" value="TreeGrafter"/>
</dbReference>
<dbReference type="PANTHER" id="PTHR19444">
    <property type="entry name" value="UNC-93 RELATED"/>
    <property type="match status" value="1"/>
</dbReference>
<name>A0A8S3RC02_MYTED</name>
<reference evidence="7" key="1">
    <citation type="submission" date="2021-03" db="EMBL/GenBank/DDBJ databases">
        <authorList>
            <person name="Bekaert M."/>
        </authorList>
    </citation>
    <scope>NUCLEOTIDE SEQUENCE</scope>
</reference>
<comment type="subcellular location">
    <subcellularLocation>
        <location evidence="1">Membrane</location>
        <topology evidence="1">Multi-pass membrane protein</topology>
    </subcellularLocation>
</comment>
<dbReference type="EMBL" id="CAJPWZ010001038">
    <property type="protein sequence ID" value="CAG2206094.1"/>
    <property type="molecule type" value="Genomic_DNA"/>
</dbReference>
<keyword evidence="8" id="KW-1185">Reference proteome</keyword>
<dbReference type="InterPro" id="IPR051951">
    <property type="entry name" value="UNC-93_regulatory"/>
</dbReference>
<feature type="transmembrane region" description="Helical" evidence="6">
    <location>
        <begin position="609"/>
        <end position="626"/>
    </location>
</feature>
<protein>
    <submittedName>
        <fullName evidence="7">Uncharacterized protein</fullName>
    </submittedName>
</protein>
<evidence type="ECO:0000256" key="1">
    <source>
        <dbReference type="ARBA" id="ARBA00004141"/>
    </source>
</evidence>
<evidence type="ECO:0000256" key="6">
    <source>
        <dbReference type="SAM" id="Phobius"/>
    </source>
</evidence>
<evidence type="ECO:0000313" key="7">
    <source>
        <dbReference type="EMBL" id="CAG2206094.1"/>
    </source>
</evidence>
<dbReference type="GO" id="GO:0015459">
    <property type="term" value="F:potassium channel regulator activity"/>
    <property type="evidence" value="ECO:0007669"/>
    <property type="project" value="TreeGrafter"/>
</dbReference>
<keyword evidence="4 6" id="KW-1133">Transmembrane helix</keyword>